<evidence type="ECO:0000256" key="2">
    <source>
        <dbReference type="ARBA" id="ARBA00023172"/>
    </source>
</evidence>
<dbReference type="NCBIfam" id="TIGR02772">
    <property type="entry name" value="Ku_bact"/>
    <property type="match status" value="1"/>
</dbReference>
<dbReference type="RefSeq" id="WP_138187915.1">
    <property type="nucleotide sequence ID" value="NZ_LS992241.1"/>
</dbReference>
<keyword evidence="2 3" id="KW-0233">DNA recombination</keyword>
<evidence type="ECO:0000256" key="3">
    <source>
        <dbReference type="HAMAP-Rule" id="MF_01875"/>
    </source>
</evidence>
<dbReference type="InterPro" id="IPR009187">
    <property type="entry name" value="Prok_Ku"/>
</dbReference>
<protein>
    <recommendedName>
        <fullName evidence="3">Non-homologous end joining protein Ku</fullName>
    </recommendedName>
</protein>
<accession>A0A383RGL3</accession>
<keyword evidence="3" id="KW-0227">DNA damage</keyword>
<organism evidence="6 7">
    <name type="scientific">Paenibacillus alvei</name>
    <name type="common">Bacillus alvei</name>
    <dbReference type="NCBI Taxonomy" id="44250"/>
    <lineage>
        <taxon>Bacteria</taxon>
        <taxon>Bacillati</taxon>
        <taxon>Bacillota</taxon>
        <taxon>Bacilli</taxon>
        <taxon>Bacillales</taxon>
        <taxon>Paenibacillaceae</taxon>
        <taxon>Paenibacillus</taxon>
    </lineage>
</organism>
<comment type="function">
    <text evidence="3">With LigD forms a non-homologous end joining (NHEJ) DNA repair enzyme, which repairs dsDNA breaks with reduced fidelity. Binds linear dsDNA with 5'- and 3'- overhangs but not closed circular dsDNA nor ssDNA. Recruits and stimulates the ligase activity of LigD.</text>
</comment>
<feature type="region of interest" description="Disordered" evidence="4">
    <location>
        <begin position="258"/>
        <end position="367"/>
    </location>
</feature>
<dbReference type="SMART" id="SM00559">
    <property type="entry name" value="Ku78"/>
    <property type="match status" value="1"/>
</dbReference>
<dbReference type="EMBL" id="LS992241">
    <property type="protein sequence ID" value="SYX85963.1"/>
    <property type="molecule type" value="Genomic_DNA"/>
</dbReference>
<dbReference type="Proteomes" id="UP000304148">
    <property type="component" value="Chromosome"/>
</dbReference>
<sequence>MHTVWKGAISFGLVHVPVKMHTATEDKDISMRMIHKECGSPLSYVRSCPVCDKEVAWDEIIKGYEYEKGRFVLFDKEELEQLQEEANRAISIIDFVDLQEIDPIYYQKTYYLSPDQAGANAYQLLREALNKTGKIGIAKVTLRAKSSLAAIRVLNNCLVMETMHYPDEIRASTQVPNVPEQVQVNPKELEMAKLLISQLSTSFEPEKYTDEYRARLLERIEQKIAGQEIRTAPAAQPTANVVDLMAALQASIEAMKSPAPISTDTGVNQSVTASNATATEGASTRKRKTTKRKSETAAQETSTLQTDANAAVNDSTLSEEAPRSRRKARSTSTRVPAKQAASGEAAEPAPPARRRRSTKKSKEGLSS</sequence>
<dbReference type="PANTHER" id="PTHR41251:SF1">
    <property type="entry name" value="NON-HOMOLOGOUS END JOINING PROTEIN KU"/>
    <property type="match status" value="1"/>
</dbReference>
<evidence type="ECO:0000256" key="1">
    <source>
        <dbReference type="ARBA" id="ARBA00023125"/>
    </source>
</evidence>
<name>A0A383RGL3_PAEAL</name>
<dbReference type="GO" id="GO:0006310">
    <property type="term" value="P:DNA recombination"/>
    <property type="evidence" value="ECO:0007669"/>
    <property type="project" value="UniProtKB-KW"/>
</dbReference>
<gene>
    <name evidence="6" type="primary">ligV</name>
    <name evidence="3" type="synonym">ku</name>
    <name evidence="6" type="ORF">PBLR_14385</name>
</gene>
<feature type="domain" description="Ku" evidence="5">
    <location>
        <begin position="52"/>
        <end position="180"/>
    </location>
</feature>
<reference evidence="7" key="1">
    <citation type="submission" date="2018-08" db="EMBL/GenBank/DDBJ databases">
        <authorList>
            <person name="Chevrot R."/>
        </authorList>
    </citation>
    <scope>NUCLEOTIDE SEQUENCE [LARGE SCALE GENOMIC DNA]</scope>
</reference>
<evidence type="ECO:0000256" key="4">
    <source>
        <dbReference type="SAM" id="MobiDB-lite"/>
    </source>
</evidence>
<dbReference type="Gene3D" id="2.40.290.10">
    <property type="match status" value="1"/>
</dbReference>
<keyword evidence="1 3" id="KW-0238">DNA-binding</keyword>
<dbReference type="GO" id="GO:0003690">
    <property type="term" value="F:double-stranded DNA binding"/>
    <property type="evidence" value="ECO:0007669"/>
    <property type="project" value="UniProtKB-UniRule"/>
</dbReference>
<keyword evidence="6" id="KW-0436">Ligase</keyword>
<dbReference type="GO" id="GO:0006303">
    <property type="term" value="P:double-strand break repair via nonhomologous end joining"/>
    <property type="evidence" value="ECO:0007669"/>
    <property type="project" value="UniProtKB-UniRule"/>
</dbReference>
<dbReference type="FunFam" id="2.40.290.10:FF:000004">
    <property type="entry name" value="Non-homologous end joining protein Ku"/>
    <property type="match status" value="1"/>
</dbReference>
<dbReference type="InterPro" id="IPR016194">
    <property type="entry name" value="SPOC-like_C_dom_sf"/>
</dbReference>
<keyword evidence="3" id="KW-0234">DNA repair</keyword>
<dbReference type="CDD" id="cd00789">
    <property type="entry name" value="KU_like"/>
    <property type="match status" value="1"/>
</dbReference>
<evidence type="ECO:0000259" key="5">
    <source>
        <dbReference type="SMART" id="SM00559"/>
    </source>
</evidence>
<comment type="subunit">
    <text evidence="3">Homodimer. Interacts with LigD.</text>
</comment>
<feature type="compositionally biased region" description="Polar residues" evidence="4">
    <location>
        <begin position="296"/>
        <end position="318"/>
    </location>
</feature>
<proteinExistence type="inferred from homology"/>
<evidence type="ECO:0000313" key="6">
    <source>
        <dbReference type="EMBL" id="SYX85963.1"/>
    </source>
</evidence>
<feature type="compositionally biased region" description="Low complexity" evidence="4">
    <location>
        <begin position="330"/>
        <end position="347"/>
    </location>
</feature>
<dbReference type="HAMAP" id="MF_01875">
    <property type="entry name" value="Prokaryotic_Ku"/>
    <property type="match status" value="1"/>
</dbReference>
<dbReference type="InterPro" id="IPR006164">
    <property type="entry name" value="DNA_bd_Ku70/Ku80"/>
</dbReference>
<dbReference type="GO" id="GO:0016874">
    <property type="term" value="F:ligase activity"/>
    <property type="evidence" value="ECO:0007669"/>
    <property type="project" value="UniProtKB-KW"/>
</dbReference>
<dbReference type="PANTHER" id="PTHR41251">
    <property type="entry name" value="NON-HOMOLOGOUS END JOINING PROTEIN KU"/>
    <property type="match status" value="1"/>
</dbReference>
<keyword evidence="6" id="KW-0456">Lyase</keyword>
<dbReference type="SUPFAM" id="SSF100939">
    <property type="entry name" value="SPOC domain-like"/>
    <property type="match status" value="1"/>
</dbReference>
<evidence type="ECO:0000313" key="7">
    <source>
        <dbReference type="Proteomes" id="UP000304148"/>
    </source>
</evidence>
<feature type="compositionally biased region" description="Polar residues" evidence="4">
    <location>
        <begin position="260"/>
        <end position="282"/>
    </location>
</feature>
<comment type="similarity">
    <text evidence="3">Belongs to the prokaryotic Ku family.</text>
</comment>
<dbReference type="GO" id="GO:0016829">
    <property type="term" value="F:lyase activity"/>
    <property type="evidence" value="ECO:0007669"/>
    <property type="project" value="UniProtKB-KW"/>
</dbReference>
<dbReference type="Pfam" id="PF02735">
    <property type="entry name" value="Ku"/>
    <property type="match status" value="1"/>
</dbReference>
<dbReference type="AlphaFoldDB" id="A0A383RGL3"/>